<keyword evidence="1" id="KW-0472">Membrane</keyword>
<evidence type="ECO:0000256" key="1">
    <source>
        <dbReference type="SAM" id="Phobius"/>
    </source>
</evidence>
<gene>
    <name evidence="2" type="ORF">Prudu_011964</name>
</gene>
<evidence type="ECO:0000313" key="2">
    <source>
        <dbReference type="EMBL" id="BBH01637.1"/>
    </source>
</evidence>
<feature type="transmembrane region" description="Helical" evidence="1">
    <location>
        <begin position="94"/>
        <end position="112"/>
    </location>
</feature>
<reference evidence="2" key="1">
    <citation type="journal article" date="2019" name="Science">
        <title>Mutation of a bHLH transcription factor allowed almond domestication.</title>
        <authorList>
            <person name="Sanchez-Perez R."/>
            <person name="Pavan S."/>
            <person name="Mazzeo R."/>
            <person name="Moldovan C."/>
            <person name="Aiese Cigliano R."/>
            <person name="Del Cueto J."/>
            <person name="Ricciardi F."/>
            <person name="Lotti C."/>
            <person name="Ricciardi L."/>
            <person name="Dicenta F."/>
            <person name="Lopez-Marques R.L."/>
            <person name="Lindberg Moller B."/>
        </authorList>
    </citation>
    <scope>NUCLEOTIDE SEQUENCE</scope>
</reference>
<accession>A0A4Y1RCD9</accession>
<dbReference type="EMBL" id="AP019300">
    <property type="protein sequence ID" value="BBH01637.1"/>
    <property type="molecule type" value="Genomic_DNA"/>
</dbReference>
<dbReference type="AlphaFoldDB" id="A0A4Y1RCD9"/>
<proteinExistence type="predicted"/>
<organism evidence="2">
    <name type="scientific">Prunus dulcis</name>
    <name type="common">Almond</name>
    <name type="synonym">Amygdalus dulcis</name>
    <dbReference type="NCBI Taxonomy" id="3755"/>
    <lineage>
        <taxon>Eukaryota</taxon>
        <taxon>Viridiplantae</taxon>
        <taxon>Streptophyta</taxon>
        <taxon>Embryophyta</taxon>
        <taxon>Tracheophyta</taxon>
        <taxon>Spermatophyta</taxon>
        <taxon>Magnoliopsida</taxon>
        <taxon>eudicotyledons</taxon>
        <taxon>Gunneridae</taxon>
        <taxon>Pentapetalae</taxon>
        <taxon>rosids</taxon>
        <taxon>fabids</taxon>
        <taxon>Rosales</taxon>
        <taxon>Rosaceae</taxon>
        <taxon>Amygdaloideae</taxon>
        <taxon>Amygdaleae</taxon>
        <taxon>Prunus</taxon>
    </lineage>
</organism>
<keyword evidence="1" id="KW-0812">Transmembrane</keyword>
<protein>
    <submittedName>
        <fullName evidence="2">Uncharacterized protein</fullName>
    </submittedName>
</protein>
<sequence length="113" mass="12054">MNNVKPLYESTVASAQARETPITYADLEALLLSAEQRHLALHAPACDGPATAMVAAHDRAPSHGRGRGSGRFPFVADILVVLLHGLVLPLLLDILGFAALPPLMVLVVLFFFS</sequence>
<keyword evidence="1" id="KW-1133">Transmembrane helix</keyword>
<name>A0A4Y1RCD9_PRUDU</name>